<dbReference type="SMART" id="SM00175">
    <property type="entry name" value="RAB"/>
    <property type="match status" value="1"/>
</dbReference>
<dbReference type="PROSITE" id="PS51419">
    <property type="entry name" value="RAB"/>
    <property type="match status" value="1"/>
</dbReference>
<comment type="similarity">
    <text evidence="1">Belongs to the small GTPase superfamily. Rab family.</text>
</comment>
<dbReference type="SMART" id="SM00173">
    <property type="entry name" value="RAS"/>
    <property type="match status" value="1"/>
</dbReference>
<evidence type="ECO:0000256" key="2">
    <source>
        <dbReference type="ARBA" id="ARBA00022741"/>
    </source>
</evidence>
<sequence length="211" mass="23653">MANKGVDIKVVLLGKSSVGKTSLVERYLHNRFLGDTVPYQNTIGAAYGAKKLNIAGKEVQLGIWDTAGSERYESMSRIYYRDAGAAIVCYDLTDKSSLDRANFWIQELRDNEENCKLYLCGCKLDVIAEYPSKRQVERGAAEALGDMNNAEVFETSSKTGENIDKLFEHIASDYLTVCLRQVKNLRESSKSFRLTDLQCKEPHKPKCCVSS</sequence>
<dbReference type="PROSITE" id="PS51421">
    <property type="entry name" value="RAS"/>
    <property type="match status" value="1"/>
</dbReference>
<dbReference type="FunFam" id="3.40.50.300:FF:001204">
    <property type="entry name" value="Small GTP-binding protein, putative"/>
    <property type="match status" value="1"/>
</dbReference>
<dbReference type="SUPFAM" id="SSF52540">
    <property type="entry name" value="P-loop containing nucleoside triphosphate hydrolases"/>
    <property type="match status" value="1"/>
</dbReference>
<dbReference type="PANTHER" id="PTHR47978">
    <property type="match status" value="1"/>
</dbReference>
<protein>
    <submittedName>
        <fullName evidence="3">RAB24</fullName>
    </submittedName>
</protein>
<gene>
    <name evidence="3" type="ORF">SPHA_62856</name>
</gene>
<dbReference type="NCBIfam" id="TIGR00231">
    <property type="entry name" value="small_GTP"/>
    <property type="match status" value="1"/>
</dbReference>
<organism evidence="3 4">
    <name type="scientific">Acanthosepion pharaonis</name>
    <name type="common">Pharaoh cuttlefish</name>
    <name type="synonym">Sepia pharaonis</name>
    <dbReference type="NCBI Taxonomy" id="158019"/>
    <lineage>
        <taxon>Eukaryota</taxon>
        <taxon>Metazoa</taxon>
        <taxon>Spiralia</taxon>
        <taxon>Lophotrochozoa</taxon>
        <taxon>Mollusca</taxon>
        <taxon>Cephalopoda</taxon>
        <taxon>Coleoidea</taxon>
        <taxon>Decapodiformes</taxon>
        <taxon>Sepiida</taxon>
        <taxon>Sepiina</taxon>
        <taxon>Sepiidae</taxon>
        <taxon>Acanthosepion</taxon>
    </lineage>
</organism>
<reference evidence="3" key="1">
    <citation type="submission" date="2021-01" db="EMBL/GenBank/DDBJ databases">
        <authorList>
            <person name="Li R."/>
            <person name="Bekaert M."/>
        </authorList>
    </citation>
    <scope>NUCLEOTIDE SEQUENCE</scope>
    <source>
        <strain evidence="3">Farmed</strain>
    </source>
</reference>
<dbReference type="AlphaFoldDB" id="A0A812DZM0"/>
<dbReference type="InterPro" id="IPR005225">
    <property type="entry name" value="Small_GTP-bd"/>
</dbReference>
<dbReference type="EMBL" id="CAHIKZ030004498">
    <property type="protein sequence ID" value="CAE1311448.1"/>
    <property type="molecule type" value="Genomic_DNA"/>
</dbReference>
<dbReference type="GO" id="GO:0005525">
    <property type="term" value="F:GTP binding"/>
    <property type="evidence" value="ECO:0007669"/>
    <property type="project" value="InterPro"/>
</dbReference>
<evidence type="ECO:0000313" key="3">
    <source>
        <dbReference type="EMBL" id="CAE1311448.1"/>
    </source>
</evidence>
<proteinExistence type="inferred from homology"/>
<dbReference type="InterPro" id="IPR027417">
    <property type="entry name" value="P-loop_NTPase"/>
</dbReference>
<evidence type="ECO:0000256" key="1">
    <source>
        <dbReference type="ARBA" id="ARBA00006270"/>
    </source>
</evidence>
<dbReference type="GO" id="GO:0003924">
    <property type="term" value="F:GTPase activity"/>
    <property type="evidence" value="ECO:0007669"/>
    <property type="project" value="InterPro"/>
</dbReference>
<comment type="caution">
    <text evidence="3">The sequence shown here is derived from an EMBL/GenBank/DDBJ whole genome shotgun (WGS) entry which is preliminary data.</text>
</comment>
<dbReference type="OrthoDB" id="25896at2759"/>
<dbReference type="SMART" id="SM00174">
    <property type="entry name" value="RHO"/>
    <property type="match status" value="1"/>
</dbReference>
<keyword evidence="2" id="KW-0547">Nucleotide-binding</keyword>
<dbReference type="InterPro" id="IPR001806">
    <property type="entry name" value="Small_GTPase"/>
</dbReference>
<name>A0A812DZM0_ACAPH</name>
<dbReference type="PRINTS" id="PR00449">
    <property type="entry name" value="RASTRNSFRMNG"/>
</dbReference>
<dbReference type="Pfam" id="PF00071">
    <property type="entry name" value="Ras"/>
    <property type="match status" value="1"/>
</dbReference>
<dbReference type="Gene3D" id="3.40.50.300">
    <property type="entry name" value="P-loop containing nucleotide triphosphate hydrolases"/>
    <property type="match status" value="1"/>
</dbReference>
<evidence type="ECO:0000313" key="4">
    <source>
        <dbReference type="Proteomes" id="UP000597762"/>
    </source>
</evidence>
<keyword evidence="4" id="KW-1185">Reference proteome</keyword>
<accession>A0A812DZM0</accession>
<dbReference type="Proteomes" id="UP000597762">
    <property type="component" value="Unassembled WGS sequence"/>
</dbReference>